<dbReference type="InterPro" id="IPR001279">
    <property type="entry name" value="Metallo-B-lactamas"/>
</dbReference>
<protein>
    <submittedName>
        <fullName evidence="8">Competence protein ComEC</fullName>
    </submittedName>
</protein>
<dbReference type="Pfam" id="PF03772">
    <property type="entry name" value="Competence"/>
    <property type="match status" value="1"/>
</dbReference>
<dbReference type="InterPro" id="IPR004477">
    <property type="entry name" value="ComEC_N"/>
</dbReference>
<dbReference type="GO" id="GO:0005886">
    <property type="term" value="C:plasma membrane"/>
    <property type="evidence" value="ECO:0007669"/>
    <property type="project" value="UniProtKB-SubCell"/>
</dbReference>
<feature type="transmembrane region" description="Helical" evidence="6">
    <location>
        <begin position="418"/>
        <end position="436"/>
    </location>
</feature>
<keyword evidence="2" id="KW-1003">Cell membrane</keyword>
<keyword evidence="5 6" id="KW-0472">Membrane</keyword>
<feature type="transmembrane region" description="Helical" evidence="6">
    <location>
        <begin position="41"/>
        <end position="59"/>
    </location>
</feature>
<feature type="transmembrane region" description="Helical" evidence="6">
    <location>
        <begin position="500"/>
        <end position="516"/>
    </location>
</feature>
<dbReference type="NCBIfam" id="TIGR00360">
    <property type="entry name" value="ComEC_N-term"/>
    <property type="match status" value="1"/>
</dbReference>
<dbReference type="OrthoDB" id="7177610at2"/>
<evidence type="ECO:0000256" key="4">
    <source>
        <dbReference type="ARBA" id="ARBA00022989"/>
    </source>
</evidence>
<evidence type="ECO:0000256" key="1">
    <source>
        <dbReference type="ARBA" id="ARBA00004651"/>
    </source>
</evidence>
<proteinExistence type="predicted"/>
<organism evidence="8 9">
    <name type="scientific">Geodermatophilus obscurus</name>
    <dbReference type="NCBI Taxonomy" id="1861"/>
    <lineage>
        <taxon>Bacteria</taxon>
        <taxon>Bacillati</taxon>
        <taxon>Actinomycetota</taxon>
        <taxon>Actinomycetes</taxon>
        <taxon>Geodermatophilales</taxon>
        <taxon>Geodermatophilaceae</taxon>
        <taxon>Geodermatophilus</taxon>
    </lineage>
</organism>
<dbReference type="CDD" id="cd07731">
    <property type="entry name" value="ComA-like_MBL-fold"/>
    <property type="match status" value="1"/>
</dbReference>
<dbReference type="InterPro" id="IPR025405">
    <property type="entry name" value="DUF4131"/>
</dbReference>
<dbReference type="PANTHER" id="PTHR30619:SF1">
    <property type="entry name" value="RECOMBINATION PROTEIN 2"/>
    <property type="match status" value="1"/>
</dbReference>
<dbReference type="InterPro" id="IPR052159">
    <property type="entry name" value="Competence_DNA_uptake"/>
</dbReference>
<feature type="transmembrane region" description="Helical" evidence="6">
    <location>
        <begin position="17"/>
        <end position="35"/>
    </location>
</feature>
<feature type="transmembrane region" description="Helical" evidence="6">
    <location>
        <begin position="324"/>
        <end position="341"/>
    </location>
</feature>
<evidence type="ECO:0000313" key="8">
    <source>
        <dbReference type="EMBL" id="SFO49485.1"/>
    </source>
</evidence>
<dbReference type="Pfam" id="PF13567">
    <property type="entry name" value="DUF4131"/>
    <property type="match status" value="1"/>
</dbReference>
<evidence type="ECO:0000256" key="2">
    <source>
        <dbReference type="ARBA" id="ARBA00022475"/>
    </source>
</evidence>
<keyword evidence="4 6" id="KW-1133">Transmembrane helix</keyword>
<dbReference type="RefSeq" id="WP_075015115.1">
    <property type="nucleotide sequence ID" value="NZ_FOWE01000010.1"/>
</dbReference>
<evidence type="ECO:0000256" key="5">
    <source>
        <dbReference type="ARBA" id="ARBA00023136"/>
    </source>
</evidence>
<evidence type="ECO:0000256" key="3">
    <source>
        <dbReference type="ARBA" id="ARBA00022692"/>
    </source>
</evidence>
<evidence type="ECO:0000259" key="7">
    <source>
        <dbReference type="SMART" id="SM00849"/>
    </source>
</evidence>
<feature type="transmembrane region" description="Helical" evidence="6">
    <location>
        <begin position="281"/>
        <end position="297"/>
    </location>
</feature>
<gene>
    <name evidence="8" type="ORF">SAMN05660359_03820</name>
</gene>
<dbReference type="AlphaFoldDB" id="A0A1I5HMG2"/>
<keyword evidence="3 6" id="KW-0812">Transmembrane</keyword>
<reference evidence="9" key="1">
    <citation type="submission" date="2016-10" db="EMBL/GenBank/DDBJ databases">
        <authorList>
            <person name="Varghese N."/>
            <person name="Submissions S."/>
        </authorList>
    </citation>
    <scope>NUCLEOTIDE SEQUENCE [LARGE SCALE GENOMIC DNA]</scope>
    <source>
        <strain evidence="9">DSM 43161</strain>
    </source>
</reference>
<feature type="transmembrane region" description="Helical" evidence="6">
    <location>
        <begin position="66"/>
        <end position="85"/>
    </location>
</feature>
<feature type="transmembrane region" description="Helical" evidence="6">
    <location>
        <begin position="474"/>
        <end position="493"/>
    </location>
</feature>
<dbReference type="EMBL" id="FOWE01000010">
    <property type="protein sequence ID" value="SFO49485.1"/>
    <property type="molecule type" value="Genomic_DNA"/>
</dbReference>
<comment type="subcellular location">
    <subcellularLocation>
        <location evidence="1">Cell membrane</location>
        <topology evidence="1">Multi-pass membrane protein</topology>
    </subcellularLocation>
</comment>
<accession>A0A1I5HMG2</accession>
<dbReference type="InterPro" id="IPR035681">
    <property type="entry name" value="ComA-like_MBL"/>
</dbReference>
<feature type="transmembrane region" description="Helical" evidence="6">
    <location>
        <begin position="347"/>
        <end position="366"/>
    </location>
</feature>
<dbReference type="Pfam" id="PF00753">
    <property type="entry name" value="Lactamase_B"/>
    <property type="match status" value="1"/>
</dbReference>
<dbReference type="Proteomes" id="UP000183642">
    <property type="component" value="Unassembled WGS sequence"/>
</dbReference>
<feature type="transmembrane region" description="Helical" evidence="6">
    <location>
        <begin position="249"/>
        <end position="269"/>
    </location>
</feature>
<evidence type="ECO:0000313" key="9">
    <source>
        <dbReference type="Proteomes" id="UP000183642"/>
    </source>
</evidence>
<feature type="transmembrane region" description="Helical" evidence="6">
    <location>
        <begin position="378"/>
        <end position="398"/>
    </location>
</feature>
<evidence type="ECO:0000256" key="6">
    <source>
        <dbReference type="SAM" id="Phobius"/>
    </source>
</evidence>
<name>A0A1I5HMG2_9ACTN</name>
<dbReference type="SUPFAM" id="SSF56281">
    <property type="entry name" value="Metallo-hydrolase/oxidoreductase"/>
    <property type="match status" value="1"/>
</dbReference>
<dbReference type="PANTHER" id="PTHR30619">
    <property type="entry name" value="DNA INTERNALIZATION/COMPETENCE PROTEIN COMEC/REC2"/>
    <property type="match status" value="1"/>
</dbReference>
<feature type="domain" description="Metallo-beta-lactamase" evidence="7">
    <location>
        <begin position="537"/>
        <end position="731"/>
    </location>
</feature>
<keyword evidence="9" id="KW-1185">Reference proteome</keyword>
<dbReference type="Gene3D" id="3.60.15.10">
    <property type="entry name" value="Ribonuclease Z/Hydroxyacylglutathione hydrolase-like"/>
    <property type="match status" value="1"/>
</dbReference>
<sequence length="780" mass="77942">MTGTTGSRAAPPRWTWVDLRLVPVAVAVWAVTLGAGHVPPLVSVAVAAAAVLCAAVVVTRRDRSGALVVLVVLAAVATAATAAAVRGAVHASSPLTELGGDRQVHVVLEVDGDPRRIGGAAAPRLVLDATVTALEDGGGTARLSAVVVVFAPEDGWTGLLPGQLVRARVTVSPAAPADGVVARLSARGPPEPVGGAPWVQRAAGGVRDGLADSADRVLDSPAAGLLPGLVVGDTRAMDPVLTEDFRRAGLSHLTAVSGANVSIVLAGVLAPLRRRAADPRLQALVAVVALAGFVVLARPSASVVRAAAMGAVGLLALASGRSRAALPALSASVVVLLLLDPRLARDAGFALSVTATAAIVLLAPGWSRRLRGRGSPGVLADAVAVAAAAGLATAPLVAGLSGLVSPVSLPANLLAAPAVAPATVLGLLAALVGAVVPLAGDALVWLAGWPVRWLVAVARAAASLPDGASGWPAGTRGALLLTLLLLAAGLLLWRHPRLRALALAVLVGVVVLGWPLRQVSDGWPRPDAVIVACDVGQGDGLVVPTGPGEAVLVDAGPEVGPIDRCLDRLGVDVLPLVLLSHLDADHVGGLVGALSGRDVGTIATGTLSPADDRSAALDAQAGRAGARREVLLPGDVRTVGSATFEVLAPPAEIVTAAAEPNDLSLVVRVTHRGVRVLLTGDLGAAAEARLLARGVDLTADVLKVPHHGSADADEAFLAATGARIAVISVGADNTYGHPAPGLLSTLVRAGMRVHRTDLHGDLAVVGDADDWGVVGDGQVP</sequence>
<dbReference type="SMART" id="SM00849">
    <property type="entry name" value="Lactamase_B"/>
    <property type="match status" value="1"/>
</dbReference>
<dbReference type="InterPro" id="IPR036866">
    <property type="entry name" value="RibonucZ/Hydroxyglut_hydro"/>
</dbReference>